<evidence type="ECO:0000313" key="3">
    <source>
        <dbReference type="EMBL" id="HIT95121.1"/>
    </source>
</evidence>
<feature type="domain" description="LysM" evidence="1">
    <location>
        <begin position="467"/>
        <end position="505"/>
    </location>
</feature>
<dbReference type="Pfam" id="PF01476">
    <property type="entry name" value="LysM"/>
    <property type="match status" value="1"/>
</dbReference>
<dbReference type="Proteomes" id="UP000824160">
    <property type="component" value="Unassembled WGS sequence"/>
</dbReference>
<feature type="domain" description="SipL SPOCS" evidence="2">
    <location>
        <begin position="197"/>
        <end position="265"/>
    </location>
</feature>
<name>A0A9D1H7W1_9FIRM</name>
<dbReference type="EMBL" id="DVLW01000220">
    <property type="protein sequence ID" value="HIT95121.1"/>
    <property type="molecule type" value="Genomic_DNA"/>
</dbReference>
<sequence>MPELKLTTRELAVTETLLDTSAEQSLELDFLLPDYEPEVFRILKTRVTPVIQQIQVNKNRLELSGVCNVSVLYLSERQDSLQAARQAAPFSKTLELKKLPDSECSIQCVPRCYFVNARAVSSRRLEVRCGLSLRTRVTAQTTKPVVASAQGCGVQIHGKKVFCSQNRILASKTFTMSEDLELGQAKPAFGSLLDAWHSLVLTEKKMMENRVICKGDLVTRVLYCPEGGGAPEWMEWSEPVSQILDLNGIQDDDICDIHAERINASFEPIRDDGDCRRLSAEWTITISATAERNSEIQLNDDAFSCQYASSPVIETVTLSRACNAICQIVPVTGMMEIPQLENLCGLLASPGEYSSRAEDGKLILSGTVEVTAIYMTGGTMAVSDKSILYEAVLDQQCAGEISFFPTVSVVSTEGTLTSGGVDLRIQLNVCGTVCQPVDEKLLTGLQVDEDKTLERSGAALRICYAEPGESLWEIARRCRTSLPAIMQENDLQSETIPERQMLLIPMLQE</sequence>
<dbReference type="CDD" id="cd00118">
    <property type="entry name" value="LysM"/>
    <property type="match status" value="1"/>
</dbReference>
<proteinExistence type="predicted"/>
<reference evidence="3" key="2">
    <citation type="journal article" date="2021" name="PeerJ">
        <title>Extensive microbial diversity within the chicken gut microbiome revealed by metagenomics and culture.</title>
        <authorList>
            <person name="Gilroy R."/>
            <person name="Ravi A."/>
            <person name="Getino M."/>
            <person name="Pursley I."/>
            <person name="Horton D.L."/>
            <person name="Alikhan N.F."/>
            <person name="Baker D."/>
            <person name="Gharbi K."/>
            <person name="Hall N."/>
            <person name="Watson M."/>
            <person name="Adriaenssens E.M."/>
            <person name="Foster-Nyarko E."/>
            <person name="Jarju S."/>
            <person name="Secka A."/>
            <person name="Antonio M."/>
            <person name="Oren A."/>
            <person name="Chaudhuri R.R."/>
            <person name="La Ragione R."/>
            <person name="Hildebrand F."/>
            <person name="Pallen M.J."/>
        </authorList>
    </citation>
    <scope>NUCLEOTIDE SEQUENCE</scope>
    <source>
        <strain evidence="3">ChiBcec7-5410</strain>
    </source>
</reference>
<feature type="domain" description="SipL SPOCS" evidence="2">
    <location>
        <begin position="39"/>
        <end position="108"/>
    </location>
</feature>
<evidence type="ECO:0000313" key="4">
    <source>
        <dbReference type="Proteomes" id="UP000824160"/>
    </source>
</evidence>
<dbReference type="Pfam" id="PF12673">
    <property type="entry name" value="SipL"/>
    <property type="match status" value="2"/>
</dbReference>
<dbReference type="InterPro" id="IPR036779">
    <property type="entry name" value="LysM_dom_sf"/>
</dbReference>
<gene>
    <name evidence="3" type="ORF">IAC43_08035</name>
</gene>
<comment type="caution">
    <text evidence="3">The sequence shown here is derived from an EMBL/GenBank/DDBJ whole genome shotgun (WGS) entry which is preliminary data.</text>
</comment>
<dbReference type="InterPro" id="IPR024300">
    <property type="entry name" value="SipL_SPOCS_dom"/>
</dbReference>
<dbReference type="Gene3D" id="3.10.350.10">
    <property type="entry name" value="LysM domain"/>
    <property type="match status" value="1"/>
</dbReference>
<accession>A0A9D1H7W1</accession>
<organism evidence="3 4">
    <name type="scientific">Candidatus Faecivivens stercoripullorum</name>
    <dbReference type="NCBI Taxonomy" id="2840805"/>
    <lineage>
        <taxon>Bacteria</taxon>
        <taxon>Bacillati</taxon>
        <taxon>Bacillota</taxon>
        <taxon>Clostridia</taxon>
        <taxon>Eubacteriales</taxon>
        <taxon>Oscillospiraceae</taxon>
        <taxon>Oscillospiraceae incertae sedis</taxon>
        <taxon>Candidatus Faecivivens</taxon>
    </lineage>
</organism>
<reference evidence="3" key="1">
    <citation type="submission" date="2020-10" db="EMBL/GenBank/DDBJ databases">
        <authorList>
            <person name="Gilroy R."/>
        </authorList>
    </citation>
    <scope>NUCLEOTIDE SEQUENCE</scope>
    <source>
        <strain evidence="3">ChiBcec7-5410</strain>
    </source>
</reference>
<evidence type="ECO:0000259" key="2">
    <source>
        <dbReference type="Pfam" id="PF12673"/>
    </source>
</evidence>
<protein>
    <submittedName>
        <fullName evidence="3">DUF3794 domain-containing protein</fullName>
    </submittedName>
</protein>
<evidence type="ECO:0000259" key="1">
    <source>
        <dbReference type="Pfam" id="PF01476"/>
    </source>
</evidence>
<dbReference type="AlphaFoldDB" id="A0A9D1H7W1"/>
<dbReference type="InterPro" id="IPR018392">
    <property type="entry name" value="LysM"/>
</dbReference>
<dbReference type="SUPFAM" id="SSF54106">
    <property type="entry name" value="LysM domain"/>
    <property type="match status" value="1"/>
</dbReference>